<feature type="domain" description="Beta-lactamase-related" evidence="3">
    <location>
        <begin position="32"/>
        <end position="361"/>
    </location>
</feature>
<evidence type="ECO:0000256" key="1">
    <source>
        <dbReference type="SAM" id="MobiDB-lite"/>
    </source>
</evidence>
<gene>
    <name evidence="4" type="ORF">KL86APRO_10341</name>
</gene>
<feature type="signal peptide" evidence="2">
    <location>
        <begin position="1"/>
        <end position="21"/>
    </location>
</feature>
<dbReference type="EMBL" id="FLUO01000001">
    <property type="protein sequence ID" value="SBV93091.1"/>
    <property type="molecule type" value="Genomic_DNA"/>
</dbReference>
<feature type="region of interest" description="Disordered" evidence="1">
    <location>
        <begin position="276"/>
        <end position="297"/>
    </location>
</feature>
<evidence type="ECO:0000256" key="2">
    <source>
        <dbReference type="SAM" id="SignalP"/>
    </source>
</evidence>
<evidence type="ECO:0000313" key="4">
    <source>
        <dbReference type="EMBL" id="SBV93091.1"/>
    </source>
</evidence>
<accession>A0A212J0X3</accession>
<dbReference type="PANTHER" id="PTHR46825">
    <property type="entry name" value="D-ALANYL-D-ALANINE-CARBOXYPEPTIDASE/ENDOPEPTIDASE AMPH"/>
    <property type="match status" value="1"/>
</dbReference>
<reference evidence="4" key="1">
    <citation type="submission" date="2016-04" db="EMBL/GenBank/DDBJ databases">
        <authorList>
            <person name="Evans L.H."/>
            <person name="Alamgir A."/>
            <person name="Owens N."/>
            <person name="Weber N.D."/>
            <person name="Virtaneva K."/>
            <person name="Barbian K."/>
            <person name="Babar A."/>
            <person name="Rosenke K."/>
        </authorList>
    </citation>
    <scope>NUCLEOTIDE SEQUENCE</scope>
    <source>
        <strain evidence="4">86</strain>
    </source>
</reference>
<name>A0A212J0X3_9PROT</name>
<dbReference type="InterPro" id="IPR050491">
    <property type="entry name" value="AmpC-like"/>
</dbReference>
<keyword evidence="2" id="KW-0732">Signal</keyword>
<protein>
    <submittedName>
        <fullName evidence="4">Beta-lactamase family protein</fullName>
    </submittedName>
</protein>
<evidence type="ECO:0000259" key="3">
    <source>
        <dbReference type="Pfam" id="PF00144"/>
    </source>
</evidence>
<dbReference type="AlphaFoldDB" id="A0A212J0X3"/>
<dbReference type="SUPFAM" id="SSF56601">
    <property type="entry name" value="beta-lactamase/transpeptidase-like"/>
    <property type="match status" value="1"/>
</dbReference>
<dbReference type="Pfam" id="PF00144">
    <property type="entry name" value="Beta-lactamase"/>
    <property type="match status" value="1"/>
</dbReference>
<sequence>MSGLRALTWGLALLLPSVASATSLDLVTPADDFLKESGAPGVEVSVLERGKDRPQTLARGFACVENSVPMRADSVMKLGSVTKVFTGLRIRMLIEEGKLAEDAPLSRFVPEQVRGDEITVRHLLTHTSGLPEMLGLEPFASNMAHPWTPREIAAVIAKQPLDFAPGSAQRYSNSNYLMLGRIVEIVTGEPFDREIRQRIATPLGMRHLSMGDDETVVRKAACGYAGGKPGELKRPMMASLVPPMATGNLIGTSEDIVRLVNQGRVLRHNLIDSPPQGPWRLADGSPAVKPQHGPDQGLEFDQSLLEGMTLFRFDDRPLSLVGKAGMFPGFAAWFLYDPQTRTAVAVTTNLETKSMEAMRLGVRVLEAQRRAKAVR</sequence>
<dbReference type="InterPro" id="IPR012338">
    <property type="entry name" value="Beta-lactam/transpept-like"/>
</dbReference>
<proteinExistence type="predicted"/>
<dbReference type="PANTHER" id="PTHR46825:SF9">
    <property type="entry name" value="BETA-LACTAMASE-RELATED DOMAIN-CONTAINING PROTEIN"/>
    <property type="match status" value="1"/>
</dbReference>
<dbReference type="Gene3D" id="3.40.710.10">
    <property type="entry name" value="DD-peptidase/beta-lactamase superfamily"/>
    <property type="match status" value="1"/>
</dbReference>
<feature type="chain" id="PRO_5012736045" evidence="2">
    <location>
        <begin position="22"/>
        <end position="375"/>
    </location>
</feature>
<organism evidence="4">
    <name type="scientific">uncultured Alphaproteobacteria bacterium</name>
    <dbReference type="NCBI Taxonomy" id="91750"/>
    <lineage>
        <taxon>Bacteria</taxon>
        <taxon>Pseudomonadati</taxon>
        <taxon>Pseudomonadota</taxon>
        <taxon>Alphaproteobacteria</taxon>
        <taxon>environmental samples</taxon>
    </lineage>
</organism>
<dbReference type="InterPro" id="IPR001466">
    <property type="entry name" value="Beta-lactam-related"/>
</dbReference>